<feature type="transmembrane region" description="Helical" evidence="1">
    <location>
        <begin position="926"/>
        <end position="949"/>
    </location>
</feature>
<evidence type="ECO:0000256" key="1">
    <source>
        <dbReference type="SAM" id="Phobius"/>
    </source>
</evidence>
<evidence type="ECO:0000256" key="2">
    <source>
        <dbReference type="SAM" id="SignalP"/>
    </source>
</evidence>
<feature type="domain" description="Jacalin-type lectin" evidence="3">
    <location>
        <begin position="28"/>
        <end position="169"/>
    </location>
</feature>
<accession>A0A0W8BJ86</accession>
<gene>
    <name evidence="4" type="ORF">AM587_10010240</name>
</gene>
<protein>
    <recommendedName>
        <fullName evidence="3">Jacalin-type lectin domain-containing protein</fullName>
    </recommendedName>
</protein>
<organism evidence="4 5">
    <name type="scientific">Phytophthora nicotianae</name>
    <name type="common">Potato buckeye rot agent</name>
    <name type="synonym">Phytophthora parasitica</name>
    <dbReference type="NCBI Taxonomy" id="4792"/>
    <lineage>
        <taxon>Eukaryota</taxon>
        <taxon>Sar</taxon>
        <taxon>Stramenopiles</taxon>
        <taxon>Oomycota</taxon>
        <taxon>Peronosporomycetes</taxon>
        <taxon>Peronosporales</taxon>
        <taxon>Peronosporaceae</taxon>
        <taxon>Phytophthora</taxon>
    </lineage>
</organism>
<keyword evidence="2" id="KW-0732">Signal</keyword>
<dbReference type="PROSITE" id="PS51752">
    <property type="entry name" value="JACALIN_LECTIN"/>
    <property type="match status" value="2"/>
</dbReference>
<comment type="caution">
    <text evidence="4">The sequence shown here is derived from an EMBL/GenBank/DDBJ whole genome shotgun (WGS) entry which is preliminary data.</text>
</comment>
<proteinExistence type="predicted"/>
<evidence type="ECO:0000313" key="5">
    <source>
        <dbReference type="Proteomes" id="UP000052943"/>
    </source>
</evidence>
<sequence>MPSLPIFQAFLVFVVAISVLHAAAAEDIQLSEALGGSNGVAFSDINSVKFGQVASSLTIRAGDRVDAVTLQVASPAELTLNHGGSGGTDNTLTLEDGEYVTSMEIHWAKKGTSTRVFYLKFVTSEDNSVSGGTTTENNTTVVAPEGFQLSGFFGRAEGAIDQLGVIWTRIDAKPTALTDSMGSYWYGNRIRNWVGPTIGEASDSACYRKTEPFDSEKTCSLGYAKDKSNCITQCPMSYPVVCYLECIPQNDDCSLEIFTKAASVVAAVFNTATAGVFNAIFSQYKSAKQNFLCASNIIGVLKSLIYYLRYTQTTAPEGDVEEMLAVAYQSDVVLFDLPITVCNCLGIPVPASVKFSDTVLTIVETIVKQAITNGDQILSSATNVLALLTNTRVTNSTASTTVEELQDLIDSNSTCGYQLKNLTDHVILSVNEIRNATPSITANDIRVVISKSSIVLNDIPTATNNCMGELLSTKTSKTAFQTRDLLRKTFGVIIDQLIETTTTDLGASVKESDYMVEVANMGLTVLGGLDPTGIAYMASQFVQPTCGPTSFIGDIDDGTLYDALGLSTVDEAFEGSYGTWTKEGDGVMNLIFESTDTKDVTVVIHSGGDKFAKVEVNAGETVTWKSTLSALQGTVLYLDRWRSNTIGIPGSGAMPRRTVLQGVALLFAIAAYEASVIEAAATHTYLDEDIQLSEVYGGPHGDAFSDMSSIKLGQTLSSITVRGAARIDAVSTHVATPVEATWDHGGRGGTATTLVLDTDEYINSMEIHWGKKKSHIRVFYLKFTTSDGDSISAGTKTENSAIVKAPKGFQLSGFFGRAAAEVDQLGVIWTRRSAKATNLTDNMGNDWFGKRIRNWVGPTLGNAKDTACYRQMVPYNSSKVCPAGYTMYDPVDGTCIAECPLAYPVNCFLECIPQNDDCALEIAQKAVAVLASVVNVATAGILGTVISVYRNVRRNFFCAANIVGVLRSLIYYIRFKQTTAPQGAVEEILAVAYQSDVVIVDLPVAICHCLGLHVPPTLVFSGIVMMIVEAIVKQVIVNGDEILSSAQNVYNLLYNVSVLNSSSSSVDELQELMDTNSTCGYQLKRLTDHVILSVNGVRKKYPGATINDIRVKISRSSLVLKEIPEATNNCMDELLSYKTKQAAYETRDLLRKTFGVIVEQLVTTATTNKGAFVAEQQYMLEVTNYGLVMFSGLDPTRIVWLASQFVQPTCGPTAFIGEIDDGSLYDALGLQTIDEAFVGSYGTWKKKGDGKVNLIFTSSDIKDVKVVIHSGGKTIAKVPVAAGGRATWNSTVAKLEDKTLYLDRWRPNFIGIPGSGGGSLLLWVPRASRGGHLTLHVRINVS</sequence>
<dbReference type="Pfam" id="PF01419">
    <property type="entry name" value="Jacalin"/>
    <property type="match status" value="2"/>
</dbReference>
<feature type="chain" id="PRO_5006939766" description="Jacalin-type lectin domain-containing protein" evidence="2">
    <location>
        <begin position="26"/>
        <end position="1342"/>
    </location>
</feature>
<dbReference type="InterPro" id="IPR036404">
    <property type="entry name" value="Jacalin-like_lectin_dom_sf"/>
</dbReference>
<feature type="signal peptide" evidence="2">
    <location>
        <begin position="1"/>
        <end position="25"/>
    </location>
</feature>
<dbReference type="SUPFAM" id="SSF51101">
    <property type="entry name" value="Mannose-binding lectins"/>
    <property type="match status" value="2"/>
</dbReference>
<feature type="domain" description="Jacalin-type lectin" evidence="3">
    <location>
        <begin position="690"/>
        <end position="831"/>
    </location>
</feature>
<dbReference type="SMART" id="SM00915">
    <property type="entry name" value="Jacalin"/>
    <property type="match status" value="2"/>
</dbReference>
<feature type="transmembrane region" description="Helical" evidence="1">
    <location>
        <begin position="956"/>
        <end position="973"/>
    </location>
</feature>
<dbReference type="PANTHER" id="PTHR46506">
    <property type="entry name" value="OS05G0143600 PROTEIN"/>
    <property type="match status" value="1"/>
</dbReference>
<name>A0A0W8BJ86_PHYNI</name>
<reference evidence="4 5" key="1">
    <citation type="submission" date="2015-11" db="EMBL/GenBank/DDBJ databases">
        <title>Genomes and virulence difference between two physiological races of Phytophthora nicotianae.</title>
        <authorList>
            <person name="Liu H."/>
            <person name="Ma X."/>
            <person name="Yu H."/>
            <person name="Fang D."/>
            <person name="Li Y."/>
            <person name="Wang X."/>
            <person name="Wang W."/>
            <person name="Dong Y."/>
            <person name="Xiao B."/>
        </authorList>
    </citation>
    <scope>NUCLEOTIDE SEQUENCE [LARGE SCALE GENOMIC DNA]</scope>
    <source>
        <strain evidence="5">race 0</strain>
    </source>
</reference>
<evidence type="ECO:0000313" key="4">
    <source>
        <dbReference type="EMBL" id="KUF71912.1"/>
    </source>
</evidence>
<keyword evidence="1" id="KW-0472">Membrane</keyword>
<dbReference type="EMBL" id="LNFO01006053">
    <property type="protein sequence ID" value="KUF71912.1"/>
    <property type="molecule type" value="Genomic_DNA"/>
</dbReference>
<keyword evidence="1" id="KW-1133">Transmembrane helix</keyword>
<dbReference type="InterPro" id="IPR001229">
    <property type="entry name" value="Jacalin-like_lectin_dom"/>
</dbReference>
<evidence type="ECO:0000259" key="3">
    <source>
        <dbReference type="PROSITE" id="PS51752"/>
    </source>
</evidence>
<dbReference type="OrthoDB" id="40902at2759"/>
<keyword evidence="1" id="KW-0812">Transmembrane</keyword>
<dbReference type="STRING" id="4790.A0A0W8BJ86"/>
<dbReference type="Gene3D" id="2.100.10.30">
    <property type="entry name" value="Jacalin-like lectin domain"/>
    <property type="match status" value="2"/>
</dbReference>
<dbReference type="Proteomes" id="UP000052943">
    <property type="component" value="Unassembled WGS sequence"/>
</dbReference>